<name>A0ABU6ZR27_9FABA</name>
<sequence>MSLNDSASIGVHSSILDLIGHENMPRFKCGEAKFGAKVAGESKRNERIAKKPRRPKLEAYAYASRKPCVRIMALGGTPIWKNGHLCSCDSPNGSEGKERVKPVMLSADTPANIVAVPYSTRFTTVITCTSAVGPGDKRFDPVTAGTLQSSFNPGHRS</sequence>
<organism evidence="1 2">
    <name type="scientific">Stylosanthes scabra</name>
    <dbReference type="NCBI Taxonomy" id="79078"/>
    <lineage>
        <taxon>Eukaryota</taxon>
        <taxon>Viridiplantae</taxon>
        <taxon>Streptophyta</taxon>
        <taxon>Embryophyta</taxon>
        <taxon>Tracheophyta</taxon>
        <taxon>Spermatophyta</taxon>
        <taxon>Magnoliopsida</taxon>
        <taxon>eudicotyledons</taxon>
        <taxon>Gunneridae</taxon>
        <taxon>Pentapetalae</taxon>
        <taxon>rosids</taxon>
        <taxon>fabids</taxon>
        <taxon>Fabales</taxon>
        <taxon>Fabaceae</taxon>
        <taxon>Papilionoideae</taxon>
        <taxon>50 kb inversion clade</taxon>
        <taxon>dalbergioids sensu lato</taxon>
        <taxon>Dalbergieae</taxon>
        <taxon>Pterocarpus clade</taxon>
        <taxon>Stylosanthes</taxon>
    </lineage>
</organism>
<gene>
    <name evidence="1" type="ORF">PIB30_083760</name>
</gene>
<proteinExistence type="predicted"/>
<dbReference type="Proteomes" id="UP001341840">
    <property type="component" value="Unassembled WGS sequence"/>
</dbReference>
<reference evidence="1 2" key="1">
    <citation type="journal article" date="2023" name="Plants (Basel)">
        <title>Bridging the Gap: Combining Genomics and Transcriptomics Approaches to Understand Stylosanthes scabra, an Orphan Legume from the Brazilian Caatinga.</title>
        <authorList>
            <person name="Ferreira-Neto J.R.C."/>
            <person name="da Silva M.D."/>
            <person name="Binneck E."/>
            <person name="de Melo N.F."/>
            <person name="da Silva R.H."/>
            <person name="de Melo A.L.T.M."/>
            <person name="Pandolfi V."/>
            <person name="Bustamante F.O."/>
            <person name="Brasileiro-Vidal A.C."/>
            <person name="Benko-Iseppon A.M."/>
        </authorList>
    </citation>
    <scope>NUCLEOTIDE SEQUENCE [LARGE SCALE GENOMIC DNA]</scope>
    <source>
        <tissue evidence="1">Leaves</tissue>
    </source>
</reference>
<protein>
    <submittedName>
        <fullName evidence="1">Uncharacterized protein</fullName>
    </submittedName>
</protein>
<keyword evidence="2" id="KW-1185">Reference proteome</keyword>
<dbReference type="EMBL" id="JASCZI010273196">
    <property type="protein sequence ID" value="MED6224418.1"/>
    <property type="molecule type" value="Genomic_DNA"/>
</dbReference>
<accession>A0ABU6ZR27</accession>
<comment type="caution">
    <text evidence="1">The sequence shown here is derived from an EMBL/GenBank/DDBJ whole genome shotgun (WGS) entry which is preliminary data.</text>
</comment>
<evidence type="ECO:0000313" key="2">
    <source>
        <dbReference type="Proteomes" id="UP001341840"/>
    </source>
</evidence>
<evidence type="ECO:0000313" key="1">
    <source>
        <dbReference type="EMBL" id="MED6224418.1"/>
    </source>
</evidence>